<reference evidence="2 3" key="1">
    <citation type="journal article" date="2014" name="Nat. Genet.">
        <title>Genome and transcriptome of the porcine whipworm Trichuris suis.</title>
        <authorList>
            <person name="Jex A.R."/>
            <person name="Nejsum P."/>
            <person name="Schwarz E.M."/>
            <person name="Hu L."/>
            <person name="Young N.D."/>
            <person name="Hall R.S."/>
            <person name="Korhonen P.K."/>
            <person name="Liao S."/>
            <person name="Thamsborg S."/>
            <person name="Xia J."/>
            <person name="Xu P."/>
            <person name="Wang S."/>
            <person name="Scheerlinck J.P."/>
            <person name="Hofmann A."/>
            <person name="Sternberg P.W."/>
            <person name="Wang J."/>
            <person name="Gasser R.B."/>
        </authorList>
    </citation>
    <scope>NUCLEOTIDE SEQUENCE [LARGE SCALE GENOMIC DNA]</scope>
    <source>
        <strain evidence="2">DCEP-RM93F</strain>
        <strain evidence="1">DCEP-RM93M</strain>
    </source>
</reference>
<accession>A0A085N1A9</accession>
<sequence>MANNGKTICWTYNNCSIQTSNLLHDIAKRINIAGHRGRFHFAPETVMFGQLDMQGRSAKSFI</sequence>
<organism evidence="2">
    <name type="scientific">Trichuris suis</name>
    <name type="common">pig whipworm</name>
    <dbReference type="NCBI Taxonomy" id="68888"/>
    <lineage>
        <taxon>Eukaryota</taxon>
        <taxon>Metazoa</taxon>
        <taxon>Ecdysozoa</taxon>
        <taxon>Nematoda</taxon>
        <taxon>Enoplea</taxon>
        <taxon>Dorylaimia</taxon>
        <taxon>Trichinellida</taxon>
        <taxon>Trichuridae</taxon>
        <taxon>Trichuris</taxon>
    </lineage>
</organism>
<dbReference type="Proteomes" id="UP000030764">
    <property type="component" value="Unassembled WGS sequence"/>
</dbReference>
<dbReference type="AlphaFoldDB" id="A0A085N1A9"/>
<evidence type="ECO:0000313" key="3">
    <source>
        <dbReference type="Proteomes" id="UP000030764"/>
    </source>
</evidence>
<dbReference type="EMBL" id="KL367577">
    <property type="protein sequence ID" value="KFD63255.1"/>
    <property type="molecule type" value="Genomic_DNA"/>
</dbReference>
<gene>
    <name evidence="1" type="ORF">M513_10865</name>
    <name evidence="2" type="ORF">M514_10865</name>
</gene>
<evidence type="ECO:0000313" key="1">
    <source>
        <dbReference type="EMBL" id="KFD48288.1"/>
    </source>
</evidence>
<proteinExistence type="predicted"/>
<dbReference type="Proteomes" id="UP000030758">
    <property type="component" value="Unassembled WGS sequence"/>
</dbReference>
<protein>
    <submittedName>
        <fullName evidence="2">Uncharacterized protein</fullName>
    </submittedName>
</protein>
<dbReference type="EMBL" id="KL363298">
    <property type="protein sequence ID" value="KFD48288.1"/>
    <property type="molecule type" value="Genomic_DNA"/>
</dbReference>
<evidence type="ECO:0000313" key="2">
    <source>
        <dbReference type="EMBL" id="KFD63255.1"/>
    </source>
</evidence>
<keyword evidence="3" id="KW-1185">Reference proteome</keyword>
<name>A0A085N1A9_9BILA</name>